<keyword evidence="1" id="KW-0732">Signal</keyword>
<keyword evidence="3" id="KW-1185">Reference proteome</keyword>
<dbReference type="EMBL" id="BOML01000019">
    <property type="protein sequence ID" value="GIE00628.1"/>
    <property type="molecule type" value="Genomic_DNA"/>
</dbReference>
<accession>A0ABQ3YSV7</accession>
<organism evidence="2 3">
    <name type="scientific">Paractinoplanes durhamensis</name>
    <dbReference type="NCBI Taxonomy" id="113563"/>
    <lineage>
        <taxon>Bacteria</taxon>
        <taxon>Bacillati</taxon>
        <taxon>Actinomycetota</taxon>
        <taxon>Actinomycetes</taxon>
        <taxon>Micromonosporales</taxon>
        <taxon>Micromonosporaceae</taxon>
        <taxon>Paractinoplanes</taxon>
    </lineage>
</organism>
<feature type="chain" id="PRO_5047321586" evidence="1">
    <location>
        <begin position="23"/>
        <end position="567"/>
    </location>
</feature>
<dbReference type="Proteomes" id="UP000637628">
    <property type="component" value="Unassembled WGS sequence"/>
</dbReference>
<comment type="caution">
    <text evidence="2">The sequence shown here is derived from an EMBL/GenBank/DDBJ whole genome shotgun (WGS) entry which is preliminary data.</text>
</comment>
<reference evidence="2 3" key="1">
    <citation type="submission" date="2021-01" db="EMBL/GenBank/DDBJ databases">
        <title>Whole genome shotgun sequence of Actinoplanes durhamensis NBRC 14914.</title>
        <authorList>
            <person name="Komaki H."/>
            <person name="Tamura T."/>
        </authorList>
    </citation>
    <scope>NUCLEOTIDE SEQUENCE [LARGE SCALE GENOMIC DNA]</scope>
    <source>
        <strain evidence="2 3">NBRC 14914</strain>
    </source>
</reference>
<evidence type="ECO:0000256" key="1">
    <source>
        <dbReference type="SAM" id="SignalP"/>
    </source>
</evidence>
<protein>
    <submittedName>
        <fullName evidence="2">Uncharacterized protein</fullName>
    </submittedName>
</protein>
<proteinExistence type="predicted"/>
<evidence type="ECO:0000313" key="3">
    <source>
        <dbReference type="Proteomes" id="UP000637628"/>
    </source>
</evidence>
<gene>
    <name evidence="2" type="ORF">Adu01nite_19780</name>
</gene>
<dbReference type="RefSeq" id="WP_203726269.1">
    <property type="nucleotide sequence ID" value="NZ_BAAATX010000003.1"/>
</dbReference>
<evidence type="ECO:0000313" key="2">
    <source>
        <dbReference type="EMBL" id="GIE00628.1"/>
    </source>
</evidence>
<feature type="signal peptide" evidence="1">
    <location>
        <begin position="1"/>
        <end position="22"/>
    </location>
</feature>
<name>A0ABQ3YSV7_9ACTN</name>
<sequence>MRLPALAAALMLVVAGAGPAAAATTTDTYDYKLLAKAVPDECFAGIGLPYPAGPPCATGQSKVNQAYVWGLTKVGTDIWFGTGTNNNCLTSGATLDVIDPVLNADYVCEYGESQVAKTDSAIPPEIGDVRPPQVWLYDSRSRRNTNKSAEITKRSADDKYRLDHTIGLRAAGAFKDSVLLAGPTAEGYVNIFAFDARSHRYLGSNTFTQYGNVRTFLQYDNALYLGVGVGVNGMSGGAVLRWTGSAKSPFTFDTVASLPVQAADLTAYDGRIAATSWPAEGSVASADKMAGVWISPLLADGAPGLTTDDAAGWTQVWNARKYEPDKVIAATYGMGGVASYGGYLWWGSMHVPMKSTKVHQKVYPQDTDEAAQAQVKNTQRATAIFRGKNLGTADQKIELVYGTSQLPAYDPVTKAWAVQPTNYTPLFGKSGFDNPYNNYTWRMTVTDGKLFVGTMDWSYIVQDIIDGGKTGAPTLAQEKATSMANVAAPDPAGYGGDLWMFADPEQPATAITKTGMGNYLNYGIRNMIVDGTGLYLGMANPMNLRTDPADDVPEGGWELIHLTKSCK</sequence>